<accession>A0A8B2P0A1</accession>
<dbReference type="PANTHER" id="PTHR43542:SF1">
    <property type="entry name" value="METHYLTRANSFERASE"/>
    <property type="match status" value="1"/>
</dbReference>
<dbReference type="NCBIfam" id="TIGR00095">
    <property type="entry name" value="16S rRNA (guanine(966)-N(2))-methyltransferase RsmD"/>
    <property type="match status" value="1"/>
</dbReference>
<dbReference type="Pfam" id="PF03602">
    <property type="entry name" value="Cons_hypoth95"/>
    <property type="match status" value="1"/>
</dbReference>
<organism evidence="4 5">
    <name type="scientific">Acuticoccus sediminis</name>
    <dbReference type="NCBI Taxonomy" id="2184697"/>
    <lineage>
        <taxon>Bacteria</taxon>
        <taxon>Pseudomonadati</taxon>
        <taxon>Pseudomonadota</taxon>
        <taxon>Alphaproteobacteria</taxon>
        <taxon>Hyphomicrobiales</taxon>
        <taxon>Amorphaceae</taxon>
        <taxon>Acuticoccus</taxon>
    </lineage>
</organism>
<dbReference type="GO" id="GO:0003676">
    <property type="term" value="F:nucleic acid binding"/>
    <property type="evidence" value="ECO:0007669"/>
    <property type="project" value="InterPro"/>
</dbReference>
<dbReference type="PROSITE" id="PS00092">
    <property type="entry name" value="N6_MTASE"/>
    <property type="match status" value="1"/>
</dbReference>
<dbReference type="GO" id="GO:0008168">
    <property type="term" value="F:methyltransferase activity"/>
    <property type="evidence" value="ECO:0007669"/>
    <property type="project" value="UniProtKB-KW"/>
</dbReference>
<evidence type="ECO:0000256" key="1">
    <source>
        <dbReference type="ARBA" id="ARBA00022603"/>
    </source>
</evidence>
<proteinExistence type="predicted"/>
<dbReference type="RefSeq" id="WP_111344055.1">
    <property type="nucleotide sequence ID" value="NZ_QHHQ01000001.1"/>
</dbReference>
<keyword evidence="5" id="KW-1185">Reference proteome</keyword>
<dbReference type="AlphaFoldDB" id="A0A8B2P0A1"/>
<dbReference type="EMBL" id="QHHQ01000001">
    <property type="protein sequence ID" value="RAI04501.1"/>
    <property type="molecule type" value="Genomic_DNA"/>
</dbReference>
<feature type="compositionally biased region" description="Basic residues" evidence="3">
    <location>
        <begin position="1"/>
        <end position="11"/>
    </location>
</feature>
<sequence length="186" mass="19744">MRVVGGRHRGTALHAPRGDATRPTTDRLRETIFNILAHRFDDPVQDARVLDLFAGTGALGIEALSRGATFALFVETGAEARAVIRRNVEAVGALGVTRVWRRDATKLGPCPVPPFDVVFADPPYGHGLGEAALGEALASGWLADGAIAVLEERADAMPAAIEGFEEPFVREAGESAVGFFVRTARA</sequence>
<protein>
    <submittedName>
        <fullName evidence="4">16S rRNA (Guanine(966)-N(2))-methyltransferase RsmD</fullName>
    </submittedName>
</protein>
<feature type="region of interest" description="Disordered" evidence="3">
    <location>
        <begin position="1"/>
        <end position="24"/>
    </location>
</feature>
<dbReference type="PANTHER" id="PTHR43542">
    <property type="entry name" value="METHYLTRANSFERASE"/>
    <property type="match status" value="1"/>
</dbReference>
<name>A0A8B2P0A1_9HYPH</name>
<dbReference type="InterPro" id="IPR002052">
    <property type="entry name" value="DNA_methylase_N6_adenine_CS"/>
</dbReference>
<dbReference type="SUPFAM" id="SSF53335">
    <property type="entry name" value="S-adenosyl-L-methionine-dependent methyltransferases"/>
    <property type="match status" value="1"/>
</dbReference>
<dbReference type="Gene3D" id="3.40.50.150">
    <property type="entry name" value="Vaccinia Virus protein VP39"/>
    <property type="match status" value="1"/>
</dbReference>
<dbReference type="OrthoDB" id="9803017at2"/>
<dbReference type="PIRSF" id="PIRSF004553">
    <property type="entry name" value="CHP00095"/>
    <property type="match status" value="1"/>
</dbReference>
<dbReference type="GO" id="GO:0031167">
    <property type="term" value="P:rRNA methylation"/>
    <property type="evidence" value="ECO:0007669"/>
    <property type="project" value="InterPro"/>
</dbReference>
<keyword evidence="1 4" id="KW-0489">Methyltransferase</keyword>
<keyword evidence="2 4" id="KW-0808">Transferase</keyword>
<evidence type="ECO:0000256" key="2">
    <source>
        <dbReference type="ARBA" id="ARBA00022679"/>
    </source>
</evidence>
<dbReference type="CDD" id="cd02440">
    <property type="entry name" value="AdoMet_MTases"/>
    <property type="match status" value="1"/>
</dbReference>
<evidence type="ECO:0000313" key="5">
    <source>
        <dbReference type="Proteomes" id="UP000249590"/>
    </source>
</evidence>
<dbReference type="Proteomes" id="UP000249590">
    <property type="component" value="Unassembled WGS sequence"/>
</dbReference>
<dbReference type="InterPro" id="IPR004398">
    <property type="entry name" value="RNA_MeTrfase_RsmD"/>
</dbReference>
<gene>
    <name evidence="4" type="primary">rsmD</name>
    <name evidence="4" type="ORF">DLJ53_03900</name>
</gene>
<evidence type="ECO:0000313" key="4">
    <source>
        <dbReference type="EMBL" id="RAI04501.1"/>
    </source>
</evidence>
<evidence type="ECO:0000256" key="3">
    <source>
        <dbReference type="SAM" id="MobiDB-lite"/>
    </source>
</evidence>
<comment type="caution">
    <text evidence="4">The sequence shown here is derived from an EMBL/GenBank/DDBJ whole genome shotgun (WGS) entry which is preliminary data.</text>
</comment>
<dbReference type="InterPro" id="IPR029063">
    <property type="entry name" value="SAM-dependent_MTases_sf"/>
</dbReference>
<reference evidence="4 5" key="1">
    <citation type="submission" date="2018-05" db="EMBL/GenBank/DDBJ databases">
        <title>Acuticoccus sediminis sp. nov., isolated from deep-sea sediment of Indian Ocean.</title>
        <authorList>
            <person name="Liu X."/>
            <person name="Lai Q."/>
            <person name="Du Y."/>
            <person name="Sun F."/>
            <person name="Zhang X."/>
            <person name="Wang S."/>
            <person name="Shao Z."/>
        </authorList>
    </citation>
    <scope>NUCLEOTIDE SEQUENCE [LARGE SCALE GENOMIC DNA]</scope>
    <source>
        <strain evidence="4 5">PTG4-2</strain>
    </source>
</reference>